<protein>
    <submittedName>
        <fullName evidence="2">Uncharacterized protein</fullName>
    </submittedName>
</protein>
<evidence type="ECO:0000313" key="2">
    <source>
        <dbReference type="EMBL" id="CAL4213338.1"/>
    </source>
</evidence>
<reference evidence="2 3" key="1">
    <citation type="submission" date="2024-05" db="EMBL/GenBank/DDBJ databases">
        <authorList>
            <person name="Wallberg A."/>
        </authorList>
    </citation>
    <scope>NUCLEOTIDE SEQUENCE [LARGE SCALE GENOMIC DNA]</scope>
</reference>
<proteinExistence type="predicted"/>
<gene>
    <name evidence="2" type="ORF">MNOR_LOCUS38548</name>
</gene>
<evidence type="ECO:0000256" key="1">
    <source>
        <dbReference type="SAM" id="SignalP"/>
    </source>
</evidence>
<dbReference type="AlphaFoldDB" id="A0AAV2SNN9"/>
<evidence type="ECO:0000313" key="3">
    <source>
        <dbReference type="Proteomes" id="UP001497623"/>
    </source>
</evidence>
<sequence>HSDVNMKFLLTAVVLAAVIHQGTSFQCYYCTNTNNLPSFPYPHDDNCSNSDYSDPNFILEFPEADGCFTWFYSDGTVSRSGAHGTIDDGDGTVPMSGAHGTIDDGECLMDNYETICFCTQELCNNELCENCVQ</sequence>
<name>A0AAV2SNN9_MEGNR</name>
<feature type="signal peptide" evidence="1">
    <location>
        <begin position="1"/>
        <end position="24"/>
    </location>
</feature>
<feature type="chain" id="PRO_5043808304" evidence="1">
    <location>
        <begin position="25"/>
        <end position="133"/>
    </location>
</feature>
<organism evidence="2 3">
    <name type="scientific">Meganyctiphanes norvegica</name>
    <name type="common">Northern krill</name>
    <name type="synonym">Thysanopoda norvegica</name>
    <dbReference type="NCBI Taxonomy" id="48144"/>
    <lineage>
        <taxon>Eukaryota</taxon>
        <taxon>Metazoa</taxon>
        <taxon>Ecdysozoa</taxon>
        <taxon>Arthropoda</taxon>
        <taxon>Crustacea</taxon>
        <taxon>Multicrustacea</taxon>
        <taxon>Malacostraca</taxon>
        <taxon>Eumalacostraca</taxon>
        <taxon>Eucarida</taxon>
        <taxon>Euphausiacea</taxon>
        <taxon>Euphausiidae</taxon>
        <taxon>Meganyctiphanes</taxon>
    </lineage>
</organism>
<feature type="non-terminal residue" evidence="2">
    <location>
        <position position="1"/>
    </location>
</feature>
<dbReference type="EMBL" id="CAXKWB010089008">
    <property type="protein sequence ID" value="CAL4213338.1"/>
    <property type="molecule type" value="Genomic_DNA"/>
</dbReference>
<dbReference type="Proteomes" id="UP001497623">
    <property type="component" value="Unassembled WGS sequence"/>
</dbReference>
<comment type="caution">
    <text evidence="2">The sequence shown here is derived from an EMBL/GenBank/DDBJ whole genome shotgun (WGS) entry which is preliminary data.</text>
</comment>
<keyword evidence="1" id="KW-0732">Signal</keyword>
<keyword evidence="3" id="KW-1185">Reference proteome</keyword>
<accession>A0AAV2SNN9</accession>